<reference evidence="1" key="1">
    <citation type="submission" date="2018-10" db="EMBL/GenBank/DDBJ databases">
        <title>Hidden diversity of soil giant viruses.</title>
        <authorList>
            <person name="Schulz F."/>
            <person name="Alteio L."/>
            <person name="Goudeau D."/>
            <person name="Ryan E.M."/>
            <person name="Malmstrom R.R."/>
            <person name="Blanchard J."/>
            <person name="Woyke T."/>
        </authorList>
    </citation>
    <scope>NUCLEOTIDE SEQUENCE</scope>
    <source>
        <strain evidence="1">SAV1</strain>
    </source>
</reference>
<organism evidence="1">
    <name type="scientific">Satyrvirus sp</name>
    <dbReference type="NCBI Taxonomy" id="2487771"/>
    <lineage>
        <taxon>Viruses</taxon>
        <taxon>Varidnaviria</taxon>
        <taxon>Bamfordvirae</taxon>
        <taxon>Nucleocytoviricota</taxon>
        <taxon>Megaviricetes</taxon>
        <taxon>Imitervirales</taxon>
        <taxon>Mimiviridae</taxon>
        <taxon>Megamimivirinae</taxon>
    </lineage>
</organism>
<gene>
    <name evidence="1" type="ORF">Satyrvirus6_3</name>
</gene>
<proteinExistence type="predicted"/>
<evidence type="ECO:0000313" key="1">
    <source>
        <dbReference type="EMBL" id="AYV85171.1"/>
    </source>
</evidence>
<protein>
    <submittedName>
        <fullName evidence="1">Uncharacterized protein</fullName>
    </submittedName>
</protein>
<accession>A0A3G5AFW9</accession>
<name>A0A3G5AFW9_9VIRU</name>
<dbReference type="EMBL" id="MK072442">
    <property type="protein sequence ID" value="AYV85171.1"/>
    <property type="molecule type" value="Genomic_DNA"/>
</dbReference>
<sequence>MDCPFCFWNGKRFRNESDHIRLHVCFFCQNQLLNSVKLPKKMNSFVDSLTICEGFCFRCGQNCKIGFDIAICKMEIFPRISKLAIPKIVEIVDIVELVGGPDTGCQKIGITVSRLNFKTQHKTRSKNPIQKKSMKRSATKKTNIVEIFEKMSIS</sequence>